<feature type="transmembrane region" description="Helical" evidence="17">
    <location>
        <begin position="240"/>
        <end position="261"/>
    </location>
</feature>
<evidence type="ECO:0000256" key="5">
    <source>
        <dbReference type="ARBA" id="ARBA00022475"/>
    </source>
</evidence>
<comment type="caution">
    <text evidence="18">The sequence shown here is derived from an EMBL/GenBank/DDBJ whole genome shotgun (WGS) entry which is preliminary data.</text>
</comment>
<evidence type="ECO:0000256" key="6">
    <source>
        <dbReference type="ARBA" id="ARBA00022692"/>
    </source>
</evidence>
<dbReference type="PANTHER" id="PTHR30622">
    <property type="entry name" value="UNDECAPRENYL-DIPHOSPHATASE"/>
    <property type="match status" value="1"/>
</dbReference>
<evidence type="ECO:0000256" key="17">
    <source>
        <dbReference type="HAMAP-Rule" id="MF_01006"/>
    </source>
</evidence>
<keyword evidence="13 17" id="KW-0961">Cell wall biogenesis/degradation</keyword>
<dbReference type="HAMAP" id="MF_01006">
    <property type="entry name" value="Undec_diphosphatase"/>
    <property type="match status" value="1"/>
</dbReference>
<evidence type="ECO:0000256" key="3">
    <source>
        <dbReference type="ARBA" id="ARBA00012374"/>
    </source>
</evidence>
<comment type="function">
    <text evidence="17">Catalyzes the dephosphorylation of undecaprenyl diphosphate (UPP). Confers resistance to bacitracin.</text>
</comment>
<dbReference type="Pfam" id="PF02673">
    <property type="entry name" value="BacA"/>
    <property type="match status" value="1"/>
</dbReference>
<evidence type="ECO:0000256" key="15">
    <source>
        <dbReference type="ARBA" id="ARBA00032932"/>
    </source>
</evidence>
<evidence type="ECO:0000313" key="19">
    <source>
        <dbReference type="Proteomes" id="UP000295711"/>
    </source>
</evidence>
<dbReference type="Proteomes" id="UP000295711">
    <property type="component" value="Unassembled WGS sequence"/>
</dbReference>
<feature type="transmembrane region" description="Helical" evidence="17">
    <location>
        <begin position="137"/>
        <end position="157"/>
    </location>
</feature>
<evidence type="ECO:0000256" key="14">
    <source>
        <dbReference type="ARBA" id="ARBA00032707"/>
    </source>
</evidence>
<feature type="transmembrane region" description="Helical" evidence="17">
    <location>
        <begin position="207"/>
        <end position="228"/>
    </location>
</feature>
<evidence type="ECO:0000256" key="16">
    <source>
        <dbReference type="ARBA" id="ARBA00047594"/>
    </source>
</evidence>
<evidence type="ECO:0000313" key="18">
    <source>
        <dbReference type="EMBL" id="TCO82541.1"/>
    </source>
</evidence>
<evidence type="ECO:0000256" key="2">
    <source>
        <dbReference type="ARBA" id="ARBA00010621"/>
    </source>
</evidence>
<evidence type="ECO:0000256" key="12">
    <source>
        <dbReference type="ARBA" id="ARBA00023251"/>
    </source>
</evidence>
<keyword evidence="11 17" id="KW-0472">Membrane</keyword>
<keyword evidence="19" id="KW-1185">Reference proteome</keyword>
<dbReference type="GO" id="GO:0008360">
    <property type="term" value="P:regulation of cell shape"/>
    <property type="evidence" value="ECO:0007669"/>
    <property type="project" value="UniProtKB-KW"/>
</dbReference>
<keyword evidence="8 17" id="KW-0133">Cell shape</keyword>
<dbReference type="EMBL" id="SLXA01000016">
    <property type="protein sequence ID" value="TCO82541.1"/>
    <property type="molecule type" value="Genomic_DNA"/>
</dbReference>
<comment type="similarity">
    <text evidence="2 17">Belongs to the UppP family.</text>
</comment>
<evidence type="ECO:0000256" key="13">
    <source>
        <dbReference type="ARBA" id="ARBA00023316"/>
    </source>
</evidence>
<sequence length="293" mass="31810">MSLLQAILMGLLQGITEFLPVSSSGHLAIFQYIFKVNTDTGMLFEVMLHLGTLVAVCIVFWKDVSKLFIEGIRLLVDVCVNLKTWVVNRFQHGNGVYRRIVTNAYRKFVLLILVTTIPTGIIGVVLNNVVASASSSLLIPGICLVINAIVLLVVGSMEGGKKKVKKSSYKDAAVIGVAQGIAVFPGISRSGSTISACLALGFDRSFAVKYSFIASLPAILGANLLELRHLGDAMNGGDHILYYVIGMIVAGVVGYICIRVMMYVVSHKKFSYFAYYCAAVGLISLVFHFFIIK</sequence>
<evidence type="ECO:0000256" key="8">
    <source>
        <dbReference type="ARBA" id="ARBA00022960"/>
    </source>
</evidence>
<keyword evidence="12 17" id="KW-0046">Antibiotic resistance</keyword>
<dbReference type="GO" id="GO:0046677">
    <property type="term" value="P:response to antibiotic"/>
    <property type="evidence" value="ECO:0007669"/>
    <property type="project" value="UniProtKB-UniRule"/>
</dbReference>
<evidence type="ECO:0000256" key="11">
    <source>
        <dbReference type="ARBA" id="ARBA00023136"/>
    </source>
</evidence>
<comment type="catalytic activity">
    <reaction evidence="16 17">
        <text>di-trans,octa-cis-undecaprenyl diphosphate + H2O = di-trans,octa-cis-undecaprenyl phosphate + phosphate + H(+)</text>
        <dbReference type="Rhea" id="RHEA:28094"/>
        <dbReference type="ChEBI" id="CHEBI:15377"/>
        <dbReference type="ChEBI" id="CHEBI:15378"/>
        <dbReference type="ChEBI" id="CHEBI:43474"/>
        <dbReference type="ChEBI" id="CHEBI:58405"/>
        <dbReference type="ChEBI" id="CHEBI:60392"/>
        <dbReference type="EC" id="3.6.1.27"/>
    </reaction>
</comment>
<evidence type="ECO:0000256" key="7">
    <source>
        <dbReference type="ARBA" id="ARBA00022801"/>
    </source>
</evidence>
<protein>
    <recommendedName>
        <fullName evidence="4 17">Undecaprenyl-diphosphatase</fullName>
        <ecNumber evidence="3 17">3.6.1.27</ecNumber>
    </recommendedName>
    <alternativeName>
        <fullName evidence="15 17">Bacitracin resistance protein</fullName>
    </alternativeName>
    <alternativeName>
        <fullName evidence="14 17">Undecaprenyl pyrophosphate phosphatase</fullName>
    </alternativeName>
</protein>
<keyword evidence="7 17" id="KW-0378">Hydrolase</keyword>
<name>A0A4R2LD96_9FIRM</name>
<keyword evidence="6 17" id="KW-0812">Transmembrane</keyword>
<dbReference type="RefSeq" id="WP_132093735.1">
    <property type="nucleotide sequence ID" value="NZ_JANKAQ010000016.1"/>
</dbReference>
<feature type="transmembrane region" description="Helical" evidence="17">
    <location>
        <begin position="42"/>
        <end position="61"/>
    </location>
</feature>
<accession>A0A4R2LD96</accession>
<dbReference type="GO" id="GO:0005886">
    <property type="term" value="C:plasma membrane"/>
    <property type="evidence" value="ECO:0007669"/>
    <property type="project" value="UniProtKB-SubCell"/>
</dbReference>
<dbReference type="OrthoDB" id="9808289at2"/>
<comment type="subcellular location">
    <subcellularLocation>
        <location evidence="1 17">Cell membrane</location>
        <topology evidence="1 17">Multi-pass membrane protein</topology>
    </subcellularLocation>
</comment>
<dbReference type="AlphaFoldDB" id="A0A4R2LD96"/>
<evidence type="ECO:0000256" key="9">
    <source>
        <dbReference type="ARBA" id="ARBA00022984"/>
    </source>
</evidence>
<dbReference type="GO" id="GO:0071555">
    <property type="term" value="P:cell wall organization"/>
    <property type="evidence" value="ECO:0007669"/>
    <property type="project" value="UniProtKB-KW"/>
</dbReference>
<evidence type="ECO:0000256" key="1">
    <source>
        <dbReference type="ARBA" id="ARBA00004651"/>
    </source>
</evidence>
<dbReference type="GO" id="GO:0050380">
    <property type="term" value="F:undecaprenyl-diphosphatase activity"/>
    <property type="evidence" value="ECO:0007669"/>
    <property type="project" value="UniProtKB-UniRule"/>
</dbReference>
<feature type="transmembrane region" description="Helical" evidence="17">
    <location>
        <begin position="273"/>
        <end position="292"/>
    </location>
</feature>
<dbReference type="GO" id="GO:0009252">
    <property type="term" value="P:peptidoglycan biosynthetic process"/>
    <property type="evidence" value="ECO:0007669"/>
    <property type="project" value="UniProtKB-KW"/>
</dbReference>
<reference evidence="18 19" key="1">
    <citation type="submission" date="2019-03" db="EMBL/GenBank/DDBJ databases">
        <title>Genomic Encyclopedia of Type Strains, Phase IV (KMG-IV): sequencing the most valuable type-strain genomes for metagenomic binning, comparative biology and taxonomic classification.</title>
        <authorList>
            <person name="Goeker M."/>
        </authorList>
    </citation>
    <scope>NUCLEOTIDE SEQUENCE [LARGE SCALE GENOMIC DNA]</scope>
    <source>
        <strain evidence="18 19">DSM 28559</strain>
    </source>
</reference>
<keyword evidence="5 17" id="KW-1003">Cell membrane</keyword>
<dbReference type="PANTHER" id="PTHR30622:SF2">
    <property type="entry name" value="UNDECAPRENYL-DIPHOSPHATASE"/>
    <property type="match status" value="1"/>
</dbReference>
<comment type="miscellaneous">
    <text evidence="17">Bacitracin is thought to be involved in the inhibition of peptidoglycan synthesis by sequestering undecaprenyl diphosphate, thereby reducing the pool of lipid carrier available.</text>
</comment>
<gene>
    <name evidence="17" type="primary">uppP</name>
    <name evidence="18" type="ORF">EV212_1167</name>
</gene>
<organism evidence="18 19">
    <name type="scientific">Frisingicoccus caecimuris</name>
    <dbReference type="NCBI Taxonomy" id="1796636"/>
    <lineage>
        <taxon>Bacteria</taxon>
        <taxon>Bacillati</taxon>
        <taxon>Bacillota</taxon>
        <taxon>Clostridia</taxon>
        <taxon>Lachnospirales</taxon>
        <taxon>Lachnospiraceae</taxon>
        <taxon>Frisingicoccus</taxon>
    </lineage>
</organism>
<proteinExistence type="inferred from homology"/>
<dbReference type="EC" id="3.6.1.27" evidence="3 17"/>
<evidence type="ECO:0000256" key="4">
    <source>
        <dbReference type="ARBA" id="ARBA00021581"/>
    </source>
</evidence>
<evidence type="ECO:0000256" key="10">
    <source>
        <dbReference type="ARBA" id="ARBA00022989"/>
    </source>
</evidence>
<keyword evidence="9 17" id="KW-0573">Peptidoglycan synthesis</keyword>
<feature type="transmembrane region" description="Helical" evidence="17">
    <location>
        <begin position="108"/>
        <end position="131"/>
    </location>
</feature>
<keyword evidence="10 17" id="KW-1133">Transmembrane helix</keyword>
<dbReference type="InterPro" id="IPR003824">
    <property type="entry name" value="UppP"/>
</dbReference>